<dbReference type="PANTHER" id="PTHR34385:SF1">
    <property type="entry name" value="PEPTIDOGLYCAN L-ALANYL-D-GLUTAMATE ENDOPEPTIDASE CWLK"/>
    <property type="match status" value="1"/>
</dbReference>
<protein>
    <submittedName>
        <fullName evidence="4">M15 family metallopeptidase</fullName>
    </submittedName>
</protein>
<feature type="region of interest" description="Disordered" evidence="1">
    <location>
        <begin position="29"/>
        <end position="49"/>
    </location>
</feature>
<feature type="signal peptide" evidence="2">
    <location>
        <begin position="1"/>
        <end position="24"/>
    </location>
</feature>
<keyword evidence="2" id="KW-0732">Signal</keyword>
<sequence>MLCAGAGLTGAVLPVTAIAPAAHAAPAAPAEPGAAAPAAPAEPGASAPAGPASIPAFAGPITVTRVDAATVAALLADPAALAALLVPAEPALPSATAIAGTDGLDPQLAAAYNAAAAEAQAQGVSLYVNSGYRSPAEQQALWEDGLATYGSPDETRKWVLPPEESTHVSGQAIDVGPRSGAQWLEDNGYRWGLCRTFDNEWWHFERVTVPGTACPARVPDAAHRGTPQRPGDNPNVVVPPGLPALPPELQALLSMLGSSVR</sequence>
<name>A0ABS1M0A9_9NOCA</name>
<dbReference type="Gene3D" id="3.30.1380.10">
    <property type="match status" value="1"/>
</dbReference>
<evidence type="ECO:0000313" key="5">
    <source>
        <dbReference type="Proteomes" id="UP000602198"/>
    </source>
</evidence>
<dbReference type="SUPFAM" id="SSF55166">
    <property type="entry name" value="Hedgehog/DD-peptidase"/>
    <property type="match status" value="1"/>
</dbReference>
<feature type="domain" description="D-alanyl-D-alanine carboxypeptidase-like core" evidence="3">
    <location>
        <begin position="104"/>
        <end position="190"/>
    </location>
</feature>
<accession>A0ABS1M0A9</accession>
<reference evidence="4 5" key="1">
    <citation type="submission" date="2021-01" db="EMBL/GenBank/DDBJ databases">
        <title>WGS of actinomycetes isolated from Thailand.</title>
        <authorList>
            <person name="Thawai C."/>
        </authorList>
    </citation>
    <scope>NUCLEOTIDE SEQUENCE [LARGE SCALE GENOMIC DNA]</scope>
    <source>
        <strain evidence="4 5">LPG 2</strain>
    </source>
</reference>
<evidence type="ECO:0000256" key="2">
    <source>
        <dbReference type="SAM" id="SignalP"/>
    </source>
</evidence>
<proteinExistence type="predicted"/>
<feature type="chain" id="PRO_5046698802" evidence="2">
    <location>
        <begin position="25"/>
        <end position="261"/>
    </location>
</feature>
<dbReference type="PANTHER" id="PTHR34385">
    <property type="entry name" value="D-ALANYL-D-ALANINE CARBOXYPEPTIDASE"/>
    <property type="match status" value="1"/>
</dbReference>
<dbReference type="InterPro" id="IPR052179">
    <property type="entry name" value="DD-CPase-like"/>
</dbReference>
<gene>
    <name evidence="4" type="ORF">JK358_05975</name>
</gene>
<keyword evidence="5" id="KW-1185">Reference proteome</keyword>
<dbReference type="InterPro" id="IPR003709">
    <property type="entry name" value="VanY-like_core_dom"/>
</dbReference>
<evidence type="ECO:0000259" key="3">
    <source>
        <dbReference type="Pfam" id="PF02557"/>
    </source>
</evidence>
<evidence type="ECO:0000256" key="1">
    <source>
        <dbReference type="SAM" id="MobiDB-lite"/>
    </source>
</evidence>
<dbReference type="Pfam" id="PF02557">
    <property type="entry name" value="VanY"/>
    <property type="match status" value="1"/>
</dbReference>
<organism evidence="4 5">
    <name type="scientific">Nocardia acididurans</name>
    <dbReference type="NCBI Taxonomy" id="2802282"/>
    <lineage>
        <taxon>Bacteria</taxon>
        <taxon>Bacillati</taxon>
        <taxon>Actinomycetota</taxon>
        <taxon>Actinomycetes</taxon>
        <taxon>Mycobacteriales</taxon>
        <taxon>Nocardiaceae</taxon>
        <taxon>Nocardia</taxon>
    </lineage>
</organism>
<evidence type="ECO:0000313" key="4">
    <source>
        <dbReference type="EMBL" id="MBL1073936.1"/>
    </source>
</evidence>
<comment type="caution">
    <text evidence="4">The sequence shown here is derived from an EMBL/GenBank/DDBJ whole genome shotgun (WGS) entry which is preliminary data.</text>
</comment>
<dbReference type="CDD" id="cd14846">
    <property type="entry name" value="Peptidase_M15_like"/>
    <property type="match status" value="1"/>
</dbReference>
<dbReference type="InterPro" id="IPR009045">
    <property type="entry name" value="Zn_M74/Hedgehog-like"/>
</dbReference>
<dbReference type="EMBL" id="JAERRJ010000002">
    <property type="protein sequence ID" value="MBL1073936.1"/>
    <property type="molecule type" value="Genomic_DNA"/>
</dbReference>
<dbReference type="Proteomes" id="UP000602198">
    <property type="component" value="Unassembled WGS sequence"/>
</dbReference>